<protein>
    <submittedName>
        <fullName evidence="2">Replication/maintenance protein RepL</fullName>
    </submittedName>
</protein>
<dbReference type="SUPFAM" id="SSF46785">
    <property type="entry name" value="Winged helix' DNA-binding domain"/>
    <property type="match status" value="1"/>
</dbReference>
<comment type="caution">
    <text evidence="3">The sequence shown here is derived from an EMBL/GenBank/DDBJ whole genome shotgun (WGS) entry which is preliminary data.</text>
</comment>
<dbReference type="Proteomes" id="UP000320857">
    <property type="component" value="Unassembled WGS sequence"/>
</dbReference>
<organism evidence="3 4">
    <name type="scientific">Streptomyces alkaliterrae</name>
    <dbReference type="NCBI Taxonomy" id="2213162"/>
    <lineage>
        <taxon>Bacteria</taxon>
        <taxon>Bacillati</taxon>
        <taxon>Actinomycetota</taxon>
        <taxon>Actinomycetes</taxon>
        <taxon>Kitasatosporales</taxon>
        <taxon>Streptomycetaceae</taxon>
        <taxon>Streptomyces</taxon>
    </lineage>
</organism>
<dbReference type="OrthoDB" id="3869894at2"/>
<name>A0A5P0YTQ1_9ACTN</name>
<gene>
    <name evidence="3" type="ORF">FNX44_017765</name>
    <name evidence="2" type="ORF">H3147_22705</name>
</gene>
<dbReference type="EMBL" id="JABJXA010000188">
    <property type="protein sequence ID" value="MBB1261600.1"/>
    <property type="molecule type" value="Genomic_DNA"/>
</dbReference>
<dbReference type="InterPro" id="IPR036390">
    <property type="entry name" value="WH_DNA-bd_sf"/>
</dbReference>
<accession>A0A5P0YTQ1</accession>
<feature type="region of interest" description="Disordered" evidence="1">
    <location>
        <begin position="1"/>
        <end position="28"/>
    </location>
</feature>
<dbReference type="Proteomes" id="UP000517765">
    <property type="component" value="Unassembled WGS sequence"/>
</dbReference>
<dbReference type="EMBL" id="VJYK02000192">
    <property type="protein sequence ID" value="MQS03684.1"/>
    <property type="molecule type" value="Genomic_DNA"/>
</dbReference>
<reference evidence="2" key="3">
    <citation type="journal article" name="Syst. Appl. Microbiol.">
        <title>Streptomyces alkaliterrae sp. nov., isolated from an alkaline soil, and emended descriptions of Streptomyces alkaliphilus, Streptomyces calidiresistens and Streptomyces durbertensis.</title>
        <authorList>
            <person name="Swiecimska M."/>
            <person name="Golinska P."/>
            <person name="Nouioui I."/>
            <person name="Wypij M."/>
            <person name="Rai M."/>
            <person name="Sangal V."/>
            <person name="Goodfellow M."/>
        </authorList>
    </citation>
    <scope>NUCLEOTIDE SEQUENCE</scope>
    <source>
        <strain evidence="2">OF8</strain>
    </source>
</reference>
<evidence type="ECO:0000313" key="5">
    <source>
        <dbReference type="Proteomes" id="UP000517765"/>
    </source>
</evidence>
<proteinExistence type="predicted"/>
<dbReference type="RefSeq" id="WP_143649252.1">
    <property type="nucleotide sequence ID" value="NZ_JABJXA010000188.1"/>
</dbReference>
<dbReference type="Gene3D" id="1.10.10.10">
    <property type="entry name" value="Winged helix-like DNA-binding domain superfamily/Winged helix DNA-binding domain"/>
    <property type="match status" value="1"/>
</dbReference>
<evidence type="ECO:0000313" key="3">
    <source>
        <dbReference type="EMBL" id="MQS03684.1"/>
    </source>
</evidence>
<reference evidence="5" key="2">
    <citation type="submission" date="2020-05" db="EMBL/GenBank/DDBJ databases">
        <title>Classification of alakaliphilic streptomycetes isolated from an alkaline soil next to Lonar Crater, India and a proposal for the recognition of Streptomyces alkaliterrae sp. nov.</title>
        <authorList>
            <person name="Golinska P."/>
        </authorList>
    </citation>
    <scope>NUCLEOTIDE SEQUENCE [LARGE SCALE GENOMIC DNA]</scope>
    <source>
        <strain evidence="5">OF8</strain>
    </source>
</reference>
<evidence type="ECO:0000313" key="2">
    <source>
        <dbReference type="EMBL" id="MBB1261600.1"/>
    </source>
</evidence>
<dbReference type="AlphaFoldDB" id="A0A5P0YTQ1"/>
<evidence type="ECO:0000313" key="4">
    <source>
        <dbReference type="Proteomes" id="UP000320857"/>
    </source>
</evidence>
<sequence>MPPQPKRPAAGRGKGRIAAVPPGGDSAFRETLSSRLGKDIKPPTRKRAVQQMDVSVRYTYRAPHDMYGRSGYSVVSNDFLADVLAVLIAQHGMSPIQSAVLLWCIGRQREGWLRATHKKIADKLGVERSNVTRAIGRLEHWHMIQRVDTGLIFVNPMLGFEGNGDVQREILDALRDPQTGKLPEDVFPALNAPRPPRSVQLELGAEDGEDGVVEEEGKAC</sequence>
<reference evidence="3 4" key="1">
    <citation type="submission" date="2019-10" db="EMBL/GenBank/DDBJ databases">
        <title>Streptomyces sp. nov., a novel actinobacterium isolated from alkaline environment.</title>
        <authorList>
            <person name="Golinska P."/>
        </authorList>
    </citation>
    <scope>NUCLEOTIDE SEQUENCE [LARGE SCALE GENOMIC DNA]</scope>
    <source>
        <strain evidence="3 4">OF1</strain>
    </source>
</reference>
<dbReference type="InterPro" id="IPR036388">
    <property type="entry name" value="WH-like_DNA-bd_sf"/>
</dbReference>
<evidence type="ECO:0000256" key="1">
    <source>
        <dbReference type="SAM" id="MobiDB-lite"/>
    </source>
</evidence>
<keyword evidence="4" id="KW-1185">Reference proteome</keyword>